<dbReference type="AlphaFoldDB" id="A0A814LWU0"/>
<evidence type="ECO:0000313" key="2">
    <source>
        <dbReference type="Proteomes" id="UP000663860"/>
    </source>
</evidence>
<reference evidence="1" key="1">
    <citation type="submission" date="2021-02" db="EMBL/GenBank/DDBJ databases">
        <authorList>
            <person name="Nowell W R."/>
        </authorList>
    </citation>
    <scope>NUCLEOTIDE SEQUENCE</scope>
</reference>
<sequence length="325" mass="37608">MIKSNSTNGFVIDSFTNDNPKNLNEILLIYVYANAHSHAYENLKYFINQAVRENDNVDYYFILQQVDNKPLNISSMPLLPKKTAYYIQHENKCFDYGTIGWFINNYAIGNPWKKETSSTNSNIKVNLKQYKYFIFMNSSIRGPFFPPYFIQLVLEANLNYYWYSVFLRRINKKVKLVGCTISCETVPHVQSYFLATDFTGLSIILKPGNSGGTSPEGILACYPTKDHATINSELPISSRILESGYMIDCLLTKYQTIDFTKPHNRFCNANKNPYNDKGLENTSLEPYEVVFVKSNDLVFLKDARDKGKLYQKWMEDVKSYNRSSF</sequence>
<protein>
    <submittedName>
        <fullName evidence="1">Uncharacterized protein</fullName>
    </submittedName>
</protein>
<evidence type="ECO:0000313" key="1">
    <source>
        <dbReference type="EMBL" id="CAF1070714.1"/>
    </source>
</evidence>
<gene>
    <name evidence="1" type="ORF">IZO911_LOCUS21401</name>
</gene>
<dbReference type="EMBL" id="CAJNOE010000230">
    <property type="protein sequence ID" value="CAF1070714.1"/>
    <property type="molecule type" value="Genomic_DNA"/>
</dbReference>
<accession>A0A814LWU0</accession>
<dbReference type="Proteomes" id="UP000663860">
    <property type="component" value="Unassembled WGS sequence"/>
</dbReference>
<name>A0A814LWU0_9BILA</name>
<proteinExistence type="predicted"/>
<organism evidence="1 2">
    <name type="scientific">Adineta steineri</name>
    <dbReference type="NCBI Taxonomy" id="433720"/>
    <lineage>
        <taxon>Eukaryota</taxon>
        <taxon>Metazoa</taxon>
        <taxon>Spiralia</taxon>
        <taxon>Gnathifera</taxon>
        <taxon>Rotifera</taxon>
        <taxon>Eurotatoria</taxon>
        <taxon>Bdelloidea</taxon>
        <taxon>Adinetida</taxon>
        <taxon>Adinetidae</taxon>
        <taxon>Adineta</taxon>
    </lineage>
</organism>
<comment type="caution">
    <text evidence="1">The sequence shown here is derived from an EMBL/GenBank/DDBJ whole genome shotgun (WGS) entry which is preliminary data.</text>
</comment>